<dbReference type="PROSITE" id="PS00194">
    <property type="entry name" value="THIOREDOXIN_1"/>
    <property type="match status" value="1"/>
</dbReference>
<dbReference type="SUPFAM" id="SSF52833">
    <property type="entry name" value="Thioredoxin-like"/>
    <property type="match status" value="1"/>
</dbReference>
<gene>
    <name evidence="5" type="ORF">K490DRAFT_63799</name>
</gene>
<keyword evidence="2" id="KW-1015">Disulfide bond</keyword>
<proteinExistence type="inferred from homology"/>
<reference evidence="5" key="1">
    <citation type="journal article" date="2020" name="Stud. Mycol.">
        <title>101 Dothideomycetes genomes: a test case for predicting lifestyles and emergence of pathogens.</title>
        <authorList>
            <person name="Haridas S."/>
            <person name="Albert R."/>
            <person name="Binder M."/>
            <person name="Bloem J."/>
            <person name="Labutti K."/>
            <person name="Salamov A."/>
            <person name="Andreopoulos B."/>
            <person name="Baker S."/>
            <person name="Barry K."/>
            <person name="Bills G."/>
            <person name="Bluhm B."/>
            <person name="Cannon C."/>
            <person name="Castanera R."/>
            <person name="Culley D."/>
            <person name="Daum C."/>
            <person name="Ezra D."/>
            <person name="Gonzalez J."/>
            <person name="Henrissat B."/>
            <person name="Kuo A."/>
            <person name="Liang C."/>
            <person name="Lipzen A."/>
            <person name="Lutzoni F."/>
            <person name="Magnuson J."/>
            <person name="Mondo S."/>
            <person name="Nolan M."/>
            <person name="Ohm R."/>
            <person name="Pangilinan J."/>
            <person name="Park H.-J."/>
            <person name="Ramirez L."/>
            <person name="Alfaro M."/>
            <person name="Sun H."/>
            <person name="Tritt A."/>
            <person name="Yoshinaga Y."/>
            <person name="Zwiers L.-H."/>
            <person name="Turgeon B."/>
            <person name="Goodwin S."/>
            <person name="Spatafora J."/>
            <person name="Crous P."/>
            <person name="Grigoriev I."/>
        </authorList>
    </citation>
    <scope>NUCLEOTIDE SEQUENCE</scope>
    <source>
        <strain evidence="5">CBS 121410</strain>
    </source>
</reference>
<dbReference type="PANTHER" id="PTHR46115">
    <property type="entry name" value="THIOREDOXIN-LIKE PROTEIN 1"/>
    <property type="match status" value="1"/>
</dbReference>
<dbReference type="InterPro" id="IPR017937">
    <property type="entry name" value="Thioredoxin_CS"/>
</dbReference>
<dbReference type="FunFam" id="3.40.30.10:FF:000245">
    <property type="entry name" value="Thioredoxin"/>
    <property type="match status" value="1"/>
</dbReference>
<evidence type="ECO:0000313" key="5">
    <source>
        <dbReference type="EMBL" id="KAF2089666.1"/>
    </source>
</evidence>
<comment type="similarity">
    <text evidence="1">Belongs to the thioredoxin family.</text>
</comment>
<keyword evidence="6" id="KW-1185">Reference proteome</keyword>
<dbReference type="CDD" id="cd02947">
    <property type="entry name" value="TRX_family"/>
    <property type="match status" value="1"/>
</dbReference>
<feature type="domain" description="Thioredoxin" evidence="4">
    <location>
        <begin position="1"/>
        <end position="109"/>
    </location>
</feature>
<sequence>MSKITHINSTAQFNTLLSSNTYVVVDFHAQWCGPCKTIAPIFEQLATAEAKPGRIAFAKVDVDSQQGIAQQYGVSAMPTFLIFKNSSVSETIRGANPAALRSAVLKCSADAAKGPGRQSASFTSKGHVLGSGSGSSSMTRDWGFQVQRHGSLLDTLVRFVALYFTSLFAFDAYQAAQASPFSVQKRS</sequence>
<evidence type="ECO:0000259" key="4">
    <source>
        <dbReference type="PROSITE" id="PS51352"/>
    </source>
</evidence>
<dbReference type="PROSITE" id="PS51352">
    <property type="entry name" value="THIOREDOXIN_2"/>
    <property type="match status" value="1"/>
</dbReference>
<dbReference type="InterPro" id="IPR013766">
    <property type="entry name" value="Thioredoxin_domain"/>
</dbReference>
<dbReference type="AlphaFoldDB" id="A0A6A5YDV7"/>
<evidence type="ECO:0000256" key="2">
    <source>
        <dbReference type="ARBA" id="ARBA00023157"/>
    </source>
</evidence>
<dbReference type="GO" id="GO:0015035">
    <property type="term" value="F:protein-disulfide reductase activity"/>
    <property type="evidence" value="ECO:0007669"/>
    <property type="project" value="InterPro"/>
</dbReference>
<evidence type="ECO:0000256" key="3">
    <source>
        <dbReference type="SAM" id="MobiDB-lite"/>
    </source>
</evidence>
<evidence type="ECO:0000313" key="6">
    <source>
        <dbReference type="Proteomes" id="UP000799776"/>
    </source>
</evidence>
<dbReference type="InterPro" id="IPR005746">
    <property type="entry name" value="Thioredoxin"/>
</dbReference>
<dbReference type="OrthoDB" id="19690at2759"/>
<dbReference type="Gene3D" id="3.40.30.10">
    <property type="entry name" value="Glutaredoxin"/>
    <property type="match status" value="1"/>
</dbReference>
<dbReference type="NCBIfam" id="TIGR01068">
    <property type="entry name" value="thioredoxin"/>
    <property type="match status" value="1"/>
</dbReference>
<dbReference type="Proteomes" id="UP000799776">
    <property type="component" value="Unassembled WGS sequence"/>
</dbReference>
<dbReference type="PRINTS" id="PR00421">
    <property type="entry name" value="THIOREDOXIN"/>
</dbReference>
<name>A0A6A5YDV7_9PEZI</name>
<dbReference type="Pfam" id="PF00085">
    <property type="entry name" value="Thioredoxin"/>
    <property type="match status" value="1"/>
</dbReference>
<dbReference type="EMBL" id="ML978714">
    <property type="protein sequence ID" value="KAF2089666.1"/>
    <property type="molecule type" value="Genomic_DNA"/>
</dbReference>
<dbReference type="InterPro" id="IPR036249">
    <property type="entry name" value="Thioredoxin-like_sf"/>
</dbReference>
<organism evidence="5 6">
    <name type="scientific">Saccharata proteae CBS 121410</name>
    <dbReference type="NCBI Taxonomy" id="1314787"/>
    <lineage>
        <taxon>Eukaryota</taxon>
        <taxon>Fungi</taxon>
        <taxon>Dikarya</taxon>
        <taxon>Ascomycota</taxon>
        <taxon>Pezizomycotina</taxon>
        <taxon>Dothideomycetes</taxon>
        <taxon>Dothideomycetes incertae sedis</taxon>
        <taxon>Botryosphaeriales</taxon>
        <taxon>Saccharataceae</taxon>
        <taxon>Saccharata</taxon>
    </lineage>
</organism>
<feature type="region of interest" description="Disordered" evidence="3">
    <location>
        <begin position="114"/>
        <end position="137"/>
    </location>
</feature>
<evidence type="ECO:0000256" key="1">
    <source>
        <dbReference type="ARBA" id="ARBA00008987"/>
    </source>
</evidence>
<accession>A0A6A5YDV7</accession>
<protein>
    <submittedName>
        <fullName evidence="5">Thioredoxin-domain-containing protein</fullName>
    </submittedName>
</protein>